<gene>
    <name evidence="1" type="ORF">AKJ09_06564</name>
</gene>
<name>A0A0K1Q268_9BACT</name>
<keyword evidence="2" id="KW-1185">Reference proteome</keyword>
<dbReference type="EMBL" id="CP012333">
    <property type="protein sequence ID" value="AKU99900.1"/>
    <property type="molecule type" value="Genomic_DNA"/>
</dbReference>
<dbReference type="KEGG" id="llu:AKJ09_06564"/>
<organism evidence="1 2">
    <name type="scientific">Labilithrix luteola</name>
    <dbReference type="NCBI Taxonomy" id="1391654"/>
    <lineage>
        <taxon>Bacteria</taxon>
        <taxon>Pseudomonadati</taxon>
        <taxon>Myxococcota</taxon>
        <taxon>Polyangia</taxon>
        <taxon>Polyangiales</taxon>
        <taxon>Labilitrichaceae</taxon>
        <taxon>Labilithrix</taxon>
    </lineage>
</organism>
<dbReference type="STRING" id="1391654.AKJ09_06564"/>
<accession>A0A0K1Q268</accession>
<evidence type="ECO:0000313" key="2">
    <source>
        <dbReference type="Proteomes" id="UP000064967"/>
    </source>
</evidence>
<proteinExistence type="predicted"/>
<dbReference type="Proteomes" id="UP000064967">
    <property type="component" value="Chromosome"/>
</dbReference>
<protein>
    <submittedName>
        <fullName evidence="1">Uncharacterized protein</fullName>
    </submittedName>
</protein>
<reference evidence="1 2" key="1">
    <citation type="submission" date="2015-08" db="EMBL/GenBank/DDBJ databases">
        <authorList>
            <person name="Babu N.S."/>
            <person name="Beckwith C.J."/>
            <person name="Beseler K.G."/>
            <person name="Brison A."/>
            <person name="Carone J.V."/>
            <person name="Caskin T.P."/>
            <person name="Diamond M."/>
            <person name="Durham M.E."/>
            <person name="Foxe J.M."/>
            <person name="Go M."/>
            <person name="Henderson B.A."/>
            <person name="Jones I.B."/>
            <person name="McGettigan J.A."/>
            <person name="Micheletti S.J."/>
            <person name="Nasrallah M.E."/>
            <person name="Ortiz D."/>
            <person name="Piller C.R."/>
            <person name="Privatt S.R."/>
            <person name="Schneider S.L."/>
            <person name="Sharp S."/>
            <person name="Smith T.C."/>
            <person name="Stanton J.D."/>
            <person name="Ullery H.E."/>
            <person name="Wilson R.J."/>
            <person name="Serrano M.G."/>
            <person name="Buck G."/>
            <person name="Lee V."/>
            <person name="Wang Y."/>
            <person name="Carvalho R."/>
            <person name="Voegtly L."/>
            <person name="Shi R."/>
            <person name="Duckworth R."/>
            <person name="Johnson A."/>
            <person name="Loviza R."/>
            <person name="Walstead R."/>
            <person name="Shah Z."/>
            <person name="Kiflezghi M."/>
            <person name="Wade K."/>
            <person name="Ball S.L."/>
            <person name="Bradley K.W."/>
            <person name="Asai D.J."/>
            <person name="Bowman C.A."/>
            <person name="Russell D.A."/>
            <person name="Pope W.H."/>
            <person name="Jacobs-Sera D."/>
            <person name="Hendrix R.W."/>
            <person name="Hatfull G.F."/>
        </authorList>
    </citation>
    <scope>NUCLEOTIDE SEQUENCE [LARGE SCALE GENOMIC DNA]</scope>
    <source>
        <strain evidence="1 2">DSM 27648</strain>
    </source>
</reference>
<evidence type="ECO:0000313" key="1">
    <source>
        <dbReference type="EMBL" id="AKU99900.1"/>
    </source>
</evidence>
<sequence>MRMNQLAIAPSQPLANDPFSHSSYLVQRPFWTLLGRTFKVFAPDGSLCLFVRHKLMTFKDEWNVFADESERVPLLRIKARQAIGLNIITDVFDAQTGALLGTVRHRGLKSLVGDAWDVLGNGEAVVGELLEDSNGLLRRMLPTFFGMPLIPGRWHLSLGGGQAASIEERRKFFVKEFELKLDGSKVNPRFAIATALLALMRELMRERG</sequence>
<dbReference type="AlphaFoldDB" id="A0A0K1Q268"/>